<dbReference type="InterPro" id="IPR036388">
    <property type="entry name" value="WH-like_DNA-bd_sf"/>
</dbReference>
<name>A0A1H3TMR2_9BACT</name>
<dbReference type="Gene3D" id="1.10.10.10">
    <property type="entry name" value="Winged helix-like DNA-binding domain superfamily/Winged helix DNA-binding domain"/>
    <property type="match status" value="1"/>
</dbReference>
<comment type="caution">
    <text evidence="1">The sequence shown here is derived from an EMBL/GenBank/DDBJ whole genome shotgun (WGS) entry which is preliminary data.</text>
</comment>
<dbReference type="EMBL" id="FNQC01000019">
    <property type="protein sequence ID" value="SDZ51101.1"/>
    <property type="molecule type" value="Genomic_DNA"/>
</dbReference>
<dbReference type="PROSITE" id="PS51197">
    <property type="entry name" value="HTH_RRF2_2"/>
    <property type="match status" value="1"/>
</dbReference>
<dbReference type="InterPro" id="IPR000944">
    <property type="entry name" value="Tscrpt_reg_Rrf2"/>
</dbReference>
<accession>A0A1H3TMR2</accession>
<dbReference type="Pfam" id="PF02082">
    <property type="entry name" value="Rrf2"/>
    <property type="match status" value="1"/>
</dbReference>
<dbReference type="PANTHER" id="PTHR33221:SF15">
    <property type="entry name" value="HTH-TYPE TRANSCRIPTIONAL REGULATOR YWGB-RELATED"/>
    <property type="match status" value="1"/>
</dbReference>
<evidence type="ECO:0000313" key="1">
    <source>
        <dbReference type="EMBL" id="SDZ51101.1"/>
    </source>
</evidence>
<reference evidence="1 2" key="1">
    <citation type="submission" date="2016-10" db="EMBL/GenBank/DDBJ databases">
        <authorList>
            <person name="Varghese N."/>
            <person name="Submissions S."/>
        </authorList>
    </citation>
    <scope>NUCLEOTIDE SEQUENCE [LARGE SCALE GENOMIC DNA]</scope>
    <source>
        <strain evidence="1 2">DSM 17997</strain>
    </source>
</reference>
<evidence type="ECO:0000313" key="2">
    <source>
        <dbReference type="Proteomes" id="UP000199663"/>
    </source>
</evidence>
<dbReference type="PANTHER" id="PTHR33221">
    <property type="entry name" value="WINGED HELIX-TURN-HELIX TRANSCRIPTIONAL REGULATOR, RRF2 FAMILY"/>
    <property type="match status" value="1"/>
</dbReference>
<sequence>MFSKSCEYGIKAIIYIATRSLEGERVKIGEVSSGINAPEAFTAKILTFLIKQKILESKTGPFGGFFIDNKKMTEINVSDIVFAIDGDNLYKGCGLGLKACNSKQPCPMHDKFIKIREDLRKMLETTSILDLTTGLKSGKTILNR</sequence>
<dbReference type="InterPro" id="IPR036390">
    <property type="entry name" value="WH_DNA-bd_sf"/>
</dbReference>
<gene>
    <name evidence="1" type="ORF">SAMN05444412_1197</name>
</gene>
<keyword evidence="2" id="KW-1185">Reference proteome</keyword>
<dbReference type="Proteomes" id="UP000199663">
    <property type="component" value="Unassembled WGS sequence"/>
</dbReference>
<dbReference type="SUPFAM" id="SSF46785">
    <property type="entry name" value="Winged helix' DNA-binding domain"/>
    <property type="match status" value="1"/>
</dbReference>
<protein>
    <submittedName>
        <fullName evidence="1">Transcriptional regulator, BadM/Rrf2 family</fullName>
    </submittedName>
</protein>
<proteinExistence type="predicted"/>
<organism evidence="1 2">
    <name type="scientific">Rhodonellum ikkaensis</name>
    <dbReference type="NCBI Taxonomy" id="336829"/>
    <lineage>
        <taxon>Bacteria</taxon>
        <taxon>Pseudomonadati</taxon>
        <taxon>Bacteroidota</taxon>
        <taxon>Cytophagia</taxon>
        <taxon>Cytophagales</taxon>
        <taxon>Cytophagaceae</taxon>
        <taxon>Rhodonellum</taxon>
    </lineage>
</organism>